<keyword evidence="13" id="KW-0067">ATP-binding</keyword>
<evidence type="ECO:0000256" key="5">
    <source>
        <dbReference type="ARBA" id="ARBA00012438"/>
    </source>
</evidence>
<evidence type="ECO:0000256" key="20">
    <source>
        <dbReference type="ARBA" id="ARBA00023211"/>
    </source>
</evidence>
<evidence type="ECO:0000313" key="26">
    <source>
        <dbReference type="EMBL" id="MEE2035315.1"/>
    </source>
</evidence>
<protein>
    <recommendedName>
        <fullName evidence="21">Signal transduction histidine-protein kinase/phosphatase MprB</fullName>
        <ecNumber evidence="5">2.7.13.3</ecNumber>
    </recommendedName>
    <alternativeName>
        <fullName evidence="22">Mycobacterial persistence regulator B</fullName>
    </alternativeName>
</protein>
<comment type="subcellular location">
    <subcellularLocation>
        <location evidence="4">Cell membrane</location>
        <topology evidence="4">Multi-pass membrane protein</topology>
    </subcellularLocation>
</comment>
<keyword evidence="8" id="KW-0808">Transferase</keyword>
<dbReference type="PROSITE" id="PS50885">
    <property type="entry name" value="HAMP"/>
    <property type="match status" value="1"/>
</dbReference>
<evidence type="ECO:0000259" key="24">
    <source>
        <dbReference type="PROSITE" id="PS50109"/>
    </source>
</evidence>
<keyword evidence="16 23" id="KW-1133">Transmembrane helix</keyword>
<evidence type="ECO:0000256" key="1">
    <source>
        <dbReference type="ARBA" id="ARBA00000085"/>
    </source>
</evidence>
<keyword evidence="23" id="KW-0472">Membrane</keyword>
<dbReference type="SMART" id="SM00388">
    <property type="entry name" value="HisKA"/>
    <property type="match status" value="1"/>
</dbReference>
<keyword evidence="27" id="KW-1185">Reference proteome</keyword>
<dbReference type="CDD" id="cd00082">
    <property type="entry name" value="HisKA"/>
    <property type="match status" value="1"/>
</dbReference>
<keyword evidence="19" id="KW-0843">Virulence</keyword>
<keyword evidence="12" id="KW-0378">Hydrolase</keyword>
<dbReference type="SUPFAM" id="SSF55874">
    <property type="entry name" value="ATPase domain of HSP90 chaperone/DNA topoisomerase II/histidine kinase"/>
    <property type="match status" value="1"/>
</dbReference>
<dbReference type="Pfam" id="PF00512">
    <property type="entry name" value="HisKA"/>
    <property type="match status" value="1"/>
</dbReference>
<evidence type="ECO:0000256" key="15">
    <source>
        <dbReference type="ARBA" id="ARBA00022912"/>
    </source>
</evidence>
<dbReference type="InterPro" id="IPR036097">
    <property type="entry name" value="HisK_dim/P_sf"/>
</dbReference>
<dbReference type="Pfam" id="PF02518">
    <property type="entry name" value="HATPase_c"/>
    <property type="match status" value="1"/>
</dbReference>
<keyword evidence="6" id="KW-1003">Cell membrane</keyword>
<evidence type="ECO:0000256" key="12">
    <source>
        <dbReference type="ARBA" id="ARBA00022801"/>
    </source>
</evidence>
<dbReference type="PANTHER" id="PTHR44936">
    <property type="entry name" value="SENSOR PROTEIN CREC"/>
    <property type="match status" value="1"/>
</dbReference>
<keyword evidence="18" id="KW-0346">Stress response</keyword>
<evidence type="ECO:0000256" key="2">
    <source>
        <dbReference type="ARBA" id="ARBA00001936"/>
    </source>
</evidence>
<keyword evidence="15" id="KW-0904">Protein phosphatase</keyword>
<feature type="transmembrane region" description="Helical" evidence="23">
    <location>
        <begin position="419"/>
        <end position="437"/>
    </location>
</feature>
<dbReference type="SMART" id="SM00387">
    <property type="entry name" value="HATPase_c"/>
    <property type="match status" value="1"/>
</dbReference>
<dbReference type="PANTHER" id="PTHR44936:SF9">
    <property type="entry name" value="SENSOR PROTEIN CREC"/>
    <property type="match status" value="1"/>
</dbReference>
<comment type="caution">
    <text evidence="26">The sequence shown here is derived from an EMBL/GenBank/DDBJ whole genome shotgun (WGS) entry which is preliminary data.</text>
</comment>
<evidence type="ECO:0000313" key="27">
    <source>
        <dbReference type="Proteomes" id="UP001331936"/>
    </source>
</evidence>
<dbReference type="Proteomes" id="UP001331936">
    <property type="component" value="Unassembled WGS sequence"/>
</dbReference>
<feature type="transmembrane region" description="Helical" evidence="23">
    <location>
        <begin position="444"/>
        <end position="461"/>
    </location>
</feature>
<dbReference type="InterPro" id="IPR036890">
    <property type="entry name" value="HATPase_C_sf"/>
</dbReference>
<evidence type="ECO:0000256" key="3">
    <source>
        <dbReference type="ARBA" id="ARBA00001946"/>
    </source>
</evidence>
<dbReference type="InterPro" id="IPR004358">
    <property type="entry name" value="Sig_transdc_His_kin-like_C"/>
</dbReference>
<evidence type="ECO:0000256" key="17">
    <source>
        <dbReference type="ARBA" id="ARBA00023012"/>
    </source>
</evidence>
<dbReference type="CDD" id="cd06225">
    <property type="entry name" value="HAMP"/>
    <property type="match status" value="1"/>
</dbReference>
<dbReference type="SUPFAM" id="SSF47384">
    <property type="entry name" value="Homodimeric domain of signal transducing histidine kinase"/>
    <property type="match status" value="1"/>
</dbReference>
<dbReference type="Gene3D" id="3.30.565.10">
    <property type="entry name" value="Histidine kinase-like ATPase, C-terminal domain"/>
    <property type="match status" value="1"/>
</dbReference>
<keyword evidence="17" id="KW-0902">Two-component regulatory system</keyword>
<name>A0ABU7JZ73_9NOCA</name>
<evidence type="ECO:0000256" key="7">
    <source>
        <dbReference type="ARBA" id="ARBA00022553"/>
    </source>
</evidence>
<gene>
    <name evidence="26" type="ORF">Q8814_24945</name>
</gene>
<feature type="transmembrane region" description="Helical" evidence="23">
    <location>
        <begin position="531"/>
        <end position="557"/>
    </location>
</feature>
<dbReference type="Pfam" id="PF13687">
    <property type="entry name" value="DUF4153"/>
    <property type="match status" value="1"/>
</dbReference>
<proteinExistence type="predicted"/>
<dbReference type="Gene3D" id="1.10.287.130">
    <property type="match status" value="1"/>
</dbReference>
<dbReference type="InterPro" id="IPR005467">
    <property type="entry name" value="His_kinase_dom"/>
</dbReference>
<dbReference type="InterPro" id="IPR003594">
    <property type="entry name" value="HATPase_dom"/>
</dbReference>
<reference evidence="26 27" key="1">
    <citation type="submission" date="2023-08" db="EMBL/GenBank/DDBJ databases">
        <authorList>
            <person name="Girao M."/>
            <person name="Carvalho M.F."/>
        </authorList>
    </citation>
    <scope>NUCLEOTIDE SEQUENCE [LARGE SCALE GENOMIC DNA]</scope>
    <source>
        <strain evidence="26 27">CC-R104</strain>
    </source>
</reference>
<dbReference type="EMBL" id="JAUZMZ010000281">
    <property type="protein sequence ID" value="MEE2035315.1"/>
    <property type="molecule type" value="Genomic_DNA"/>
</dbReference>
<keyword evidence="10" id="KW-0547">Nucleotide-binding</keyword>
<evidence type="ECO:0000256" key="16">
    <source>
        <dbReference type="ARBA" id="ARBA00022989"/>
    </source>
</evidence>
<evidence type="ECO:0000256" key="19">
    <source>
        <dbReference type="ARBA" id="ARBA00023026"/>
    </source>
</evidence>
<feature type="domain" description="HAMP" evidence="25">
    <location>
        <begin position="66"/>
        <end position="118"/>
    </location>
</feature>
<evidence type="ECO:0000256" key="4">
    <source>
        <dbReference type="ARBA" id="ARBA00004651"/>
    </source>
</evidence>
<feature type="transmembrane region" description="Helical" evidence="23">
    <location>
        <begin position="657"/>
        <end position="676"/>
    </location>
</feature>
<dbReference type="SUPFAM" id="SSF158472">
    <property type="entry name" value="HAMP domain-like"/>
    <property type="match status" value="1"/>
</dbReference>
<feature type="transmembrane region" description="Helical" evidence="23">
    <location>
        <begin position="688"/>
        <end position="710"/>
    </location>
</feature>
<comment type="catalytic activity">
    <reaction evidence="1">
        <text>ATP + protein L-histidine = ADP + protein N-phospho-L-histidine.</text>
        <dbReference type="EC" id="2.7.13.3"/>
    </reaction>
</comment>
<dbReference type="PRINTS" id="PR00344">
    <property type="entry name" value="BCTRLSENSOR"/>
</dbReference>
<feature type="transmembrane region" description="Helical" evidence="23">
    <location>
        <begin position="611"/>
        <end position="636"/>
    </location>
</feature>
<evidence type="ECO:0000256" key="11">
    <source>
        <dbReference type="ARBA" id="ARBA00022777"/>
    </source>
</evidence>
<dbReference type="SMART" id="SM00304">
    <property type="entry name" value="HAMP"/>
    <property type="match status" value="1"/>
</dbReference>
<feature type="transmembrane region" description="Helical" evidence="23">
    <location>
        <begin position="467"/>
        <end position="484"/>
    </location>
</feature>
<evidence type="ECO:0000256" key="14">
    <source>
        <dbReference type="ARBA" id="ARBA00022842"/>
    </source>
</evidence>
<evidence type="ECO:0000259" key="25">
    <source>
        <dbReference type="PROSITE" id="PS50885"/>
    </source>
</evidence>
<keyword evidence="7" id="KW-0597">Phosphoprotein</keyword>
<evidence type="ECO:0000256" key="13">
    <source>
        <dbReference type="ARBA" id="ARBA00022840"/>
    </source>
</evidence>
<dbReference type="InterPro" id="IPR003660">
    <property type="entry name" value="HAMP_dom"/>
</dbReference>
<dbReference type="CDD" id="cd00075">
    <property type="entry name" value="HATPase"/>
    <property type="match status" value="1"/>
</dbReference>
<accession>A0ABU7JZ73</accession>
<evidence type="ECO:0000256" key="8">
    <source>
        <dbReference type="ARBA" id="ARBA00022679"/>
    </source>
</evidence>
<evidence type="ECO:0000256" key="18">
    <source>
        <dbReference type="ARBA" id="ARBA00023016"/>
    </source>
</evidence>
<keyword evidence="14" id="KW-0460">Magnesium</keyword>
<dbReference type="InterPro" id="IPR003661">
    <property type="entry name" value="HisK_dim/P_dom"/>
</dbReference>
<feature type="transmembrane region" description="Helical" evidence="23">
    <location>
        <begin position="21"/>
        <end position="40"/>
    </location>
</feature>
<dbReference type="Gene3D" id="6.10.340.10">
    <property type="match status" value="1"/>
</dbReference>
<sequence length="864" mass="90406">MGTSARTGRPLDGVSSIKVKIGLLVVVSIVAAVVVLQVGGRAGVPGWLTLPVTLAVALGVTQWPARGMTSPLREMTCAAGKMATGDYSVRVTATSADEVGRLARAFNTMAADLATADQQRRQLVATVSHELRTPLAAQRALLENLVDGVVRPDDAALQTALAQSERLSALVGDLLDVSRVDGGAVPLHLASVSVADLLDRAVAEAAVGTRTVVFETSVEPSDLVVRADGARLAQVVANLLDNAVRHSPPGGIVRLRAEVEENDRWSLEVTDHGPGIPAGQVRKVFARFGVGDDSSGGTGLGLAIAGWVCQLHGGSITALPPADGGTGARIRVMLPRNPVPRPGSSVEPASTPATEVIPVTTTPPDVTPAGPPAVPLPSFVGTLFGEYWPERGPATAPVALYGSVAIGALAAAALPYRHIGLGTFLVLLAAGVLVFGVSIHRRRPWTTVVALLYAGLASMAVLRAAEWLVVLSLLAALVLVATALTDARRVLPMLAGGAGWVLAAIRGLPLLGRTLAGTSRHRLLWPVLRTAVLSLVALVVFGGLFASGDAVFGSWVAQILPDVHLADSFVLRAFVWFFVGGIVLAACYLALNPPRVDAVAMPPTRAVSRAWEWMVPVGVVVAVFLVFLVAQASAMWGGHEFVRRTAGMSYADYVHQGFAQLTVATVLTLATIALAVRKAPRDTDRDRLLLRAVLGTLCVLTLVVVASALFRMAVYQQAYGFTVLRVLVDAFELWLGFLVVLVMVAGVRLSGWWLPRAALASGAALLLAIGLADPEAWVARQNIERYEATGKLDLASLSSLGADATPTIERDLPADLARCVITGQYRPAGDDDLLGWNLGRSRAADIPGYGDDAVRGGCPAQVGE</sequence>
<feature type="domain" description="Histidine kinase" evidence="24">
    <location>
        <begin position="126"/>
        <end position="338"/>
    </location>
</feature>
<feature type="transmembrane region" description="Helical" evidence="23">
    <location>
        <begin position="394"/>
        <end position="413"/>
    </location>
</feature>
<evidence type="ECO:0000256" key="6">
    <source>
        <dbReference type="ARBA" id="ARBA00022475"/>
    </source>
</evidence>
<evidence type="ECO:0000256" key="10">
    <source>
        <dbReference type="ARBA" id="ARBA00022741"/>
    </source>
</evidence>
<evidence type="ECO:0000256" key="22">
    <source>
        <dbReference type="ARBA" id="ARBA00041776"/>
    </source>
</evidence>
<keyword evidence="9 23" id="KW-0812">Transmembrane</keyword>
<organism evidence="26 27">
    <name type="scientific">Rhodococcus chondri</name>
    <dbReference type="NCBI Taxonomy" id="3065941"/>
    <lineage>
        <taxon>Bacteria</taxon>
        <taxon>Bacillati</taxon>
        <taxon>Actinomycetota</taxon>
        <taxon>Actinomycetes</taxon>
        <taxon>Mycobacteriales</taxon>
        <taxon>Nocardiaceae</taxon>
        <taxon>Rhodococcus</taxon>
    </lineage>
</organism>
<feature type="transmembrane region" description="Helical" evidence="23">
    <location>
        <begin position="569"/>
        <end position="591"/>
    </location>
</feature>
<feature type="transmembrane region" description="Helical" evidence="23">
    <location>
        <begin position="722"/>
        <end position="747"/>
    </location>
</feature>
<dbReference type="PROSITE" id="PS50109">
    <property type="entry name" value="HIS_KIN"/>
    <property type="match status" value="1"/>
</dbReference>
<dbReference type="InterPro" id="IPR050980">
    <property type="entry name" value="2C_sensor_his_kinase"/>
</dbReference>
<evidence type="ECO:0000256" key="9">
    <source>
        <dbReference type="ARBA" id="ARBA00022692"/>
    </source>
</evidence>
<feature type="transmembrane region" description="Helical" evidence="23">
    <location>
        <begin position="491"/>
        <end position="511"/>
    </location>
</feature>
<comment type="cofactor">
    <cofactor evidence="2">
        <name>Mn(2+)</name>
        <dbReference type="ChEBI" id="CHEBI:29035"/>
    </cofactor>
</comment>
<evidence type="ECO:0000256" key="21">
    <source>
        <dbReference type="ARBA" id="ARBA00040454"/>
    </source>
</evidence>
<keyword evidence="20" id="KW-0464">Manganese</keyword>
<comment type="cofactor">
    <cofactor evidence="3">
        <name>Mg(2+)</name>
        <dbReference type="ChEBI" id="CHEBI:18420"/>
    </cofactor>
</comment>
<dbReference type="Pfam" id="PF00672">
    <property type="entry name" value="HAMP"/>
    <property type="match status" value="1"/>
</dbReference>
<dbReference type="InterPro" id="IPR025291">
    <property type="entry name" value="DUF4153"/>
</dbReference>
<dbReference type="EC" id="2.7.13.3" evidence="5"/>
<keyword evidence="11" id="KW-0418">Kinase</keyword>
<evidence type="ECO:0000256" key="23">
    <source>
        <dbReference type="SAM" id="Phobius"/>
    </source>
</evidence>